<dbReference type="Pfam" id="PF25137">
    <property type="entry name" value="ADH_Fe_C"/>
    <property type="match status" value="1"/>
</dbReference>
<dbReference type="Proteomes" id="UP000007129">
    <property type="component" value="Unassembled WGS sequence"/>
</dbReference>
<dbReference type="HOGENOM" id="CLU_007207_0_1_1"/>
<dbReference type="Pfam" id="PF00465">
    <property type="entry name" value="Fe-ADH"/>
    <property type="match status" value="1"/>
</dbReference>
<dbReference type="GO" id="GO:0005739">
    <property type="term" value="C:mitochondrion"/>
    <property type="evidence" value="ECO:0007669"/>
    <property type="project" value="TreeGrafter"/>
</dbReference>
<evidence type="ECO:0000259" key="3">
    <source>
        <dbReference type="Pfam" id="PF00465"/>
    </source>
</evidence>
<dbReference type="GO" id="GO:0090560">
    <property type="term" value="F:2-(3-amino-3-carboxypropyl)histidine synthase activity"/>
    <property type="evidence" value="ECO:0007669"/>
    <property type="project" value="InterPro"/>
</dbReference>
<dbReference type="InterPro" id="IPR016435">
    <property type="entry name" value="DPH1/DPH2"/>
</dbReference>
<dbReference type="AlphaFoldDB" id="K2RYZ0"/>
<dbReference type="CDD" id="cd08177">
    <property type="entry name" value="MAR"/>
    <property type="match status" value="1"/>
</dbReference>
<dbReference type="VEuPathDB" id="FungiDB:MPH_07391"/>
<dbReference type="GO" id="GO:0017183">
    <property type="term" value="P:protein histidyl modification to diphthamide"/>
    <property type="evidence" value="ECO:0007669"/>
    <property type="project" value="InterPro"/>
</dbReference>
<dbReference type="PANTHER" id="PTHR11496:SF105">
    <property type="entry name" value="REDUCTASE, PUTATIVE (AFU_ORTHOLOGUE AFUA_6G07090)-RELATED"/>
    <property type="match status" value="1"/>
</dbReference>
<dbReference type="InterPro" id="IPR034786">
    <property type="entry name" value="MAR"/>
</dbReference>
<dbReference type="EMBL" id="AHHD01000299">
    <property type="protein sequence ID" value="EKG15419.1"/>
    <property type="molecule type" value="Genomic_DNA"/>
</dbReference>
<evidence type="ECO:0000259" key="4">
    <source>
        <dbReference type="Pfam" id="PF25137"/>
    </source>
</evidence>
<dbReference type="GO" id="GO:0004022">
    <property type="term" value="F:alcohol dehydrogenase (NAD+) activity"/>
    <property type="evidence" value="ECO:0007669"/>
    <property type="project" value="TreeGrafter"/>
</dbReference>
<feature type="domain" description="Alcohol dehydrogenase iron-type/glycerol dehydrogenase GldA" evidence="3">
    <location>
        <begin position="10"/>
        <end position="155"/>
    </location>
</feature>
<gene>
    <name evidence="5" type="ORF">MPH_07391</name>
</gene>
<dbReference type="GO" id="GO:0018506">
    <property type="term" value="F:maleylacetate reductase activity"/>
    <property type="evidence" value="ECO:0007669"/>
    <property type="project" value="InterPro"/>
</dbReference>
<dbReference type="Gene3D" id="3.40.50.1970">
    <property type="match status" value="1"/>
</dbReference>
<dbReference type="InParanoid" id="K2RYZ0"/>
<dbReference type="Gene3D" id="1.20.1090.10">
    <property type="entry name" value="Dehydroquinate synthase-like - alpha domain"/>
    <property type="match status" value="1"/>
</dbReference>
<dbReference type="STRING" id="1126212.K2RYZ0"/>
<reference evidence="5 6" key="1">
    <citation type="journal article" date="2012" name="BMC Genomics">
        <title>Tools to kill: Genome of one of the most destructive plant pathogenic fungi Macrophomina phaseolina.</title>
        <authorList>
            <person name="Islam M.S."/>
            <person name="Haque M.S."/>
            <person name="Islam M.M."/>
            <person name="Emdad E.M."/>
            <person name="Halim A."/>
            <person name="Hossen Q.M.M."/>
            <person name="Hossain M.Z."/>
            <person name="Ahmed B."/>
            <person name="Rahim S."/>
            <person name="Rahman M.S."/>
            <person name="Alam M.M."/>
            <person name="Hou S."/>
            <person name="Wan X."/>
            <person name="Saito J.A."/>
            <person name="Alam M."/>
        </authorList>
    </citation>
    <scope>NUCLEOTIDE SEQUENCE [LARGE SCALE GENOMIC DNA]</scope>
    <source>
        <strain evidence="5 6">MS6</strain>
    </source>
</reference>
<comment type="caution">
    <text evidence="5">The sequence shown here is derived from an EMBL/GenBank/DDBJ whole genome shotgun (WGS) entry which is preliminary data.</text>
</comment>
<evidence type="ECO:0000313" key="6">
    <source>
        <dbReference type="Proteomes" id="UP000007129"/>
    </source>
</evidence>
<dbReference type="InterPro" id="IPR001670">
    <property type="entry name" value="ADH_Fe/GldA"/>
</dbReference>
<organism evidence="5 6">
    <name type="scientific">Macrophomina phaseolina (strain MS6)</name>
    <name type="common">Charcoal rot fungus</name>
    <dbReference type="NCBI Taxonomy" id="1126212"/>
    <lineage>
        <taxon>Eukaryota</taxon>
        <taxon>Fungi</taxon>
        <taxon>Dikarya</taxon>
        <taxon>Ascomycota</taxon>
        <taxon>Pezizomycotina</taxon>
        <taxon>Dothideomycetes</taxon>
        <taxon>Dothideomycetes incertae sedis</taxon>
        <taxon>Botryosphaeriales</taxon>
        <taxon>Botryosphaeriaceae</taxon>
        <taxon>Macrophomina</taxon>
    </lineage>
</organism>
<accession>K2RYZ0</accession>
<evidence type="ECO:0000256" key="2">
    <source>
        <dbReference type="ARBA" id="ARBA00023027"/>
    </source>
</evidence>
<name>K2RYZ0_MACPH</name>
<evidence type="ECO:0000256" key="1">
    <source>
        <dbReference type="ARBA" id="ARBA00023002"/>
    </source>
</evidence>
<keyword evidence="2" id="KW-0520">NAD</keyword>
<dbReference type="InterPro" id="IPR039697">
    <property type="entry name" value="Alcohol_dehydrogenase_Fe"/>
</dbReference>
<dbReference type="eggNOG" id="KOG3857">
    <property type="taxonomic scope" value="Eukaryota"/>
</dbReference>
<dbReference type="SUPFAM" id="SSF56796">
    <property type="entry name" value="Dehydroquinate synthase-like"/>
    <property type="match status" value="1"/>
</dbReference>
<keyword evidence="1" id="KW-0560">Oxidoreductase</keyword>
<sequence length="385" mass="40619">MEAFEYNANPGRVVFGSGTLSKLPAELSRLNVSAPLLLSTPQQVSQAESLRDLLASSDVRAAGLFSDATMHTPTHITEKALTFARDSKADSVVSIGGGSTIGLGKAISIRTGLPHVCIPTTYAGSEMTPILGETADGKKATRSDPKILPGTVIYDVDLTMTLPAGLSATSGVNAIAHASMSFYNPTHQTPQDQPLTRTPPTPPVEALYARNTNPIITLLALEGTKALATSLPAIVRDPSSAAARSAAQYGAWLCGTCLGSVGMALHHKLCHTLGGSFDLPHAETHTIVLPHALAYNAPALPQDTLARLAEALPGSEGDPVRGLNMLLKSLGVKRALRDFGMKEEDVGRAAEIAVANPYWNPRSVEKEGVRELIRRAWAGEDAREI</sequence>
<dbReference type="GO" id="GO:0046872">
    <property type="term" value="F:metal ion binding"/>
    <property type="evidence" value="ECO:0007669"/>
    <property type="project" value="InterPro"/>
</dbReference>
<proteinExistence type="predicted"/>
<feature type="domain" description="Fe-containing alcohol dehydrogenase-like C-terminal" evidence="4">
    <location>
        <begin position="204"/>
        <end position="377"/>
    </location>
</feature>
<evidence type="ECO:0000313" key="5">
    <source>
        <dbReference type="EMBL" id="EKG15419.1"/>
    </source>
</evidence>
<dbReference type="OrthoDB" id="3360544at2759"/>
<dbReference type="InterPro" id="IPR056798">
    <property type="entry name" value="ADH_Fe_C"/>
</dbReference>
<dbReference type="SFLD" id="SFLDS00032">
    <property type="entry name" value="Radical_SAM_3-amino-3-carboxyp"/>
    <property type="match status" value="1"/>
</dbReference>
<dbReference type="PANTHER" id="PTHR11496">
    <property type="entry name" value="ALCOHOL DEHYDROGENASE"/>
    <property type="match status" value="1"/>
</dbReference>
<protein>
    <submittedName>
        <fullName evidence="5">Alcohol dehydrogenase iron-type</fullName>
    </submittedName>
</protein>